<organism evidence="7 8">
    <name type="scientific">Capsulimonas corticalis</name>
    <dbReference type="NCBI Taxonomy" id="2219043"/>
    <lineage>
        <taxon>Bacteria</taxon>
        <taxon>Bacillati</taxon>
        <taxon>Armatimonadota</taxon>
        <taxon>Armatimonadia</taxon>
        <taxon>Capsulimonadales</taxon>
        <taxon>Capsulimonadaceae</taxon>
        <taxon>Capsulimonas</taxon>
    </lineage>
</organism>
<dbReference type="EMBL" id="AP025739">
    <property type="protein sequence ID" value="BDI28670.1"/>
    <property type="molecule type" value="Genomic_DNA"/>
</dbReference>
<dbReference type="Pfam" id="PF11614">
    <property type="entry name" value="FixG_C"/>
    <property type="match status" value="1"/>
</dbReference>
<evidence type="ECO:0000256" key="5">
    <source>
        <dbReference type="ARBA" id="ARBA00023004"/>
    </source>
</evidence>
<keyword evidence="4" id="KW-0249">Electron transport</keyword>
<evidence type="ECO:0000256" key="1">
    <source>
        <dbReference type="ARBA" id="ARBA00022448"/>
    </source>
</evidence>
<dbReference type="Gene3D" id="2.60.40.10">
    <property type="entry name" value="Immunoglobulins"/>
    <property type="match status" value="1"/>
</dbReference>
<keyword evidence="6" id="KW-0411">Iron-sulfur</keyword>
<dbReference type="KEGG" id="ccot:CCAX7_007210"/>
<dbReference type="OrthoDB" id="9811700at2"/>
<gene>
    <name evidence="7" type="ORF">CCAX7_007210</name>
</gene>
<keyword evidence="2" id="KW-0004">4Fe-4S</keyword>
<accession>A0A402D1K0</accession>
<evidence type="ECO:0000256" key="3">
    <source>
        <dbReference type="ARBA" id="ARBA00022723"/>
    </source>
</evidence>
<dbReference type="InterPro" id="IPR032879">
    <property type="entry name" value="FixG_C"/>
</dbReference>
<dbReference type="RefSeq" id="WP_119323425.1">
    <property type="nucleotide sequence ID" value="NZ_AP025739.1"/>
</dbReference>
<protein>
    <submittedName>
        <fullName evidence="7">Cytochrome c oxidase accessory protein CcoG</fullName>
    </submittedName>
</protein>
<proteinExistence type="predicted"/>
<dbReference type="GO" id="GO:0046872">
    <property type="term" value="F:metal ion binding"/>
    <property type="evidence" value="ECO:0007669"/>
    <property type="project" value="UniProtKB-KW"/>
</dbReference>
<dbReference type="InterPro" id="IPR051684">
    <property type="entry name" value="Electron_Trans/Redox"/>
</dbReference>
<dbReference type="InterPro" id="IPR013783">
    <property type="entry name" value="Ig-like_fold"/>
</dbReference>
<dbReference type="Proteomes" id="UP000287394">
    <property type="component" value="Chromosome"/>
</dbReference>
<evidence type="ECO:0000313" key="7">
    <source>
        <dbReference type="EMBL" id="BDI28670.1"/>
    </source>
</evidence>
<dbReference type="InterPro" id="IPR017896">
    <property type="entry name" value="4Fe4S_Fe-S-bd"/>
</dbReference>
<dbReference type="PANTHER" id="PTHR30176">
    <property type="entry name" value="FERREDOXIN-TYPE PROTEIN NAPH"/>
    <property type="match status" value="1"/>
</dbReference>
<dbReference type="PROSITE" id="PS51379">
    <property type="entry name" value="4FE4S_FER_2"/>
    <property type="match status" value="1"/>
</dbReference>
<keyword evidence="3" id="KW-0479">Metal-binding</keyword>
<dbReference type="Pfam" id="PF13746">
    <property type="entry name" value="Fer4_18"/>
    <property type="match status" value="1"/>
</dbReference>
<dbReference type="InterPro" id="IPR017900">
    <property type="entry name" value="4Fe4S_Fe_S_CS"/>
</dbReference>
<dbReference type="GO" id="GO:0005886">
    <property type="term" value="C:plasma membrane"/>
    <property type="evidence" value="ECO:0007669"/>
    <property type="project" value="TreeGrafter"/>
</dbReference>
<name>A0A402D1K0_9BACT</name>
<evidence type="ECO:0000256" key="4">
    <source>
        <dbReference type="ARBA" id="ARBA00022982"/>
    </source>
</evidence>
<dbReference type="Gene3D" id="3.30.70.20">
    <property type="match status" value="1"/>
</dbReference>
<evidence type="ECO:0000313" key="8">
    <source>
        <dbReference type="Proteomes" id="UP000287394"/>
    </source>
</evidence>
<dbReference type="SUPFAM" id="SSF54862">
    <property type="entry name" value="4Fe-4S ferredoxins"/>
    <property type="match status" value="1"/>
</dbReference>
<evidence type="ECO:0000256" key="6">
    <source>
        <dbReference type="ARBA" id="ARBA00023014"/>
    </source>
</evidence>
<reference evidence="7 8" key="1">
    <citation type="journal article" date="2019" name="Int. J. Syst. Evol. Microbiol.">
        <title>Capsulimonas corticalis gen. nov., sp. nov., an aerobic capsulated bacterium, of a novel bacterial order, Capsulimonadales ord. nov., of the class Armatimonadia of the phylum Armatimonadetes.</title>
        <authorList>
            <person name="Li J."/>
            <person name="Kudo C."/>
            <person name="Tonouchi A."/>
        </authorList>
    </citation>
    <scope>NUCLEOTIDE SEQUENCE [LARGE SCALE GENOMIC DNA]</scope>
    <source>
        <strain evidence="7 8">AX-7</strain>
    </source>
</reference>
<dbReference type="PROSITE" id="PS00198">
    <property type="entry name" value="4FE4S_FER_1"/>
    <property type="match status" value="1"/>
</dbReference>
<dbReference type="Pfam" id="PF12801">
    <property type="entry name" value="Fer4_5"/>
    <property type="match status" value="2"/>
</dbReference>
<dbReference type="GO" id="GO:0051539">
    <property type="term" value="F:4 iron, 4 sulfur cluster binding"/>
    <property type="evidence" value="ECO:0007669"/>
    <property type="project" value="UniProtKB-KW"/>
</dbReference>
<dbReference type="AlphaFoldDB" id="A0A402D1K0"/>
<keyword evidence="1" id="KW-0813">Transport</keyword>
<keyword evidence="5" id="KW-0408">Iron</keyword>
<dbReference type="PANTHER" id="PTHR30176:SF3">
    <property type="entry name" value="FERREDOXIN-TYPE PROTEIN NAPH"/>
    <property type="match status" value="1"/>
</dbReference>
<evidence type="ECO:0000256" key="2">
    <source>
        <dbReference type="ARBA" id="ARBA00022485"/>
    </source>
</evidence>
<sequence length="428" mass="47178">MAIDLTDRIIQPSPAPKKGRWNPWRRVVQLLCGVLLVALPLTNGMRLDVRRHEFYFAWHRTAAQDLLMLFWVSMLATWALVAVSVLYGRLWCGWVCPQTMASDFADSLKKRLDKAFRTRPGQPRFALSRGVWSLILLAMSVGTGMTVAAYWLSPSDVGHAALRPWTDVPAALTVYIIAAVVAADMLWVRRKFCYSACPYGPLMGIVADKNTLAVRYLNEREDDCIKCGKCVVDCPMGIDIKNGAGQLACINCGVCVDSCNDVLGKRGKAGLIEYRYGLEPERAASNLTWKQRLGFWDATRFWVLATLVVFAGYVGLSLFGHEKMTATAIANGAITQDAAGIHNDYLLTVENGTPEPQTYALSVDGMNARAEIHGASTLTLAPREQRAAPLILTGPATETAPGERKVVTLNLVSPKERAQVKLVFYRPE</sequence>
<keyword evidence="8" id="KW-1185">Reference proteome</keyword>